<evidence type="ECO:0000256" key="3">
    <source>
        <dbReference type="ARBA" id="ARBA00022701"/>
    </source>
</evidence>
<evidence type="ECO:0000256" key="4">
    <source>
        <dbReference type="ARBA" id="ARBA00023054"/>
    </source>
</evidence>
<dbReference type="EMBL" id="ABJB010883245">
    <property type="status" value="NOT_ANNOTATED_CDS"/>
    <property type="molecule type" value="Genomic_DNA"/>
</dbReference>
<keyword evidence="2" id="KW-0963">Cytoplasm</keyword>
<protein>
    <recommendedName>
        <fullName evidence="14">Patronin</fullName>
    </recommendedName>
</protein>
<sequence length="1500" mass="166186">QAKQRASVLWLVSKAHNNRVPPELRDPFYRDHEDQERLKPQIGQGLASAELYCLALANIYADPNYHSLSHQGVVGALQRKGVDLEPPEDRTPLTETVLAQTAPLRMSAHMAVIGGIMDLYVKEVLIPIKVFEVVRRFAAVGYPEEVPVDAEDAALLWLNKCSVKMRHRIEDQLGTCRSEDGRHQGRPLVPHIPVVQDLGELSDGCALASLLSFYCPSFLPWEDLCLNEPMSLADSLYNLQLAQRFCDQHLPHDVCFLSVEDVLFVHPSVRQNLLALLADLMYLFEIRPAKCVRRPGLRHDQETPSPQHCLQGMGLSGIEQSFHSFCSLLSNAGGVLPVVAGGTSRGQRSLLARDERDSDPLSSSPKSSRSDEEEERAGRPSLRRRSSVGPEPLQPARLREAKERQNREPKHTERGEDAPSTKERPPELPPQEPGLRRSASRSELSSRGSPLRRNPSGTDLFRPSLSRSASQTDVRGSPPRRKTLESYYDQLGGAESLQRTAGYPLRKESSLSHVYNFSGEKAALEMSDPFETDMFAQQREKRTTSFAQLSRAKEEPGIHIVYSREAPRGAPERSEEGPLAARLGAVRLKLEERRSKIEREKRRLEERVKRQRQQAGQAAFLQAVGRAEARRAPSPPRETAPLGDAEADVDAVRRKWLGRNGSASDESSPRSEELDLEGCVSTVERLDSSLTDLEADIGRIERQQRAIRDLVHGAPPAPARFFLHEAQPESLPPPDPRAGDAAPPLSLPPQLAPAFQFQPARRQWGQFQPEQHWGPPVVALAEQPHSRPQWGPSVAPFGDYLLYPADSGTFQVRSPRPSSGQTSLKDDGEALPALGGGLPTSRFGFEAIIIVVRGKNNKDCVPSLRAFLVASLLDLSVGIVWDIEMQETLSAHSLPESRPWAIPTTRYFTHLGWTVSAERFFALSFLLAHNGQSLRIWRLCLRRPLSYAGVFVHWEAALCGTGEANRWRREMRGSGLAGIPAAPGVPAAERGRPAGPLPELPGGPVPVPAPPREGPRRAFGQTYRVSRPKGGEEAPRGEAGFFVCLDDQQPRKPKPRLRPRIAAQDPEAPRENPPDAYASASRARIWRDSRVCGAGTRKLREYGCHGPRNSSSLLEEGGKGLAGSGGAPFFCEGMLTVRLFTDPPLATSGTLHVAVKYSISWRKTRWIIFVAIKISPEQSRSLQSWCYVAGAEGSLEPKTGAAALGFVIGADLVNPDPEAETEMQRRKELIMMVSLRRREEQEASRLAKEQRNALKRMQEQLTREEQERKREEERQRRQQILEQYRQRKAREEAEGAEAGSSPRAGGTLTRPSKPRSSSRPRPKSSRRAPSPPCGDASWQRGGSDASETASAGSGSLQLLLPLGDYTGPKLFVKPAAKSNRGIVLNALNTVLAGQVNADTKRRVLEEMGVSDSKHFLILFRDAGCQFRGLYSYQPEREEVGRLFGVGPRTVTAPMMDLFFKYNSGAKSFSRIHTKHLTVTIDAFTIHNSLWAAKRAPRKDS</sequence>
<dbReference type="GO" id="GO:0031175">
    <property type="term" value="P:neuron projection development"/>
    <property type="evidence" value="ECO:0007669"/>
    <property type="project" value="InterPro"/>
</dbReference>
<feature type="compositionally biased region" description="Pro residues" evidence="7">
    <location>
        <begin position="995"/>
        <end position="1012"/>
    </location>
</feature>
<dbReference type="PANTHER" id="PTHR21595:SF0">
    <property type="entry name" value="PATRONIN"/>
    <property type="match status" value="1"/>
</dbReference>
<dbReference type="InterPro" id="IPR058042">
    <property type="entry name" value="CAMSAP_N"/>
</dbReference>
<dbReference type="Pfam" id="PF17095">
    <property type="entry name" value="CAMSAP_CC1"/>
    <property type="match status" value="1"/>
</dbReference>
<feature type="compositionally biased region" description="Basic and acidic residues" evidence="7">
    <location>
        <begin position="1241"/>
        <end position="1276"/>
    </location>
</feature>
<organism>
    <name type="scientific">Ixodes scapularis</name>
    <name type="common">Black-legged tick</name>
    <name type="synonym">Deer tick</name>
    <dbReference type="NCBI Taxonomy" id="6945"/>
    <lineage>
        <taxon>Eukaryota</taxon>
        <taxon>Metazoa</taxon>
        <taxon>Ecdysozoa</taxon>
        <taxon>Arthropoda</taxon>
        <taxon>Chelicerata</taxon>
        <taxon>Arachnida</taxon>
        <taxon>Acari</taxon>
        <taxon>Parasitiformes</taxon>
        <taxon>Ixodida</taxon>
        <taxon>Ixodoidea</taxon>
        <taxon>Ixodidae</taxon>
        <taxon>Ixodinae</taxon>
        <taxon>Ixodes</taxon>
    </lineage>
</organism>
<keyword evidence="12" id="KW-1185">Reference proteome</keyword>
<dbReference type="OrthoDB" id="2125658at2759"/>
<dbReference type="GO" id="GO:0005516">
    <property type="term" value="F:calmodulin binding"/>
    <property type="evidence" value="ECO:0007669"/>
    <property type="project" value="InterPro"/>
</dbReference>
<keyword evidence="5" id="KW-0206">Cytoskeleton</keyword>
<dbReference type="EMBL" id="ABJB010919620">
    <property type="status" value="NOT_ANNOTATED_CDS"/>
    <property type="molecule type" value="Genomic_DNA"/>
</dbReference>
<dbReference type="HOGENOM" id="CLU_003076_0_0_1"/>
<dbReference type="PaxDb" id="6945-B7P704"/>
<dbReference type="FunFam" id="3.10.20.360:FF:000002">
    <property type="entry name" value="Patronin, isoform M"/>
    <property type="match status" value="1"/>
</dbReference>
<feature type="region of interest" description="Disordered" evidence="7">
    <location>
        <begin position="1046"/>
        <end position="1080"/>
    </location>
</feature>
<dbReference type="InterPro" id="IPR011033">
    <property type="entry name" value="PRC_barrel-like_sf"/>
</dbReference>
<feature type="region of interest" description="Disordered" evidence="7">
    <location>
        <begin position="347"/>
        <end position="501"/>
    </location>
</feature>
<dbReference type="EMBL" id="DS648879">
    <property type="protein sequence ID" value="EEC02376.1"/>
    <property type="molecule type" value="Genomic_DNA"/>
</dbReference>
<evidence type="ECO:0000256" key="5">
    <source>
        <dbReference type="ARBA" id="ARBA00023212"/>
    </source>
</evidence>
<dbReference type="EMBL" id="ABJB010329685">
    <property type="status" value="NOT_ANNOTATED_CDS"/>
    <property type="molecule type" value="Genomic_DNA"/>
</dbReference>
<dbReference type="EMBL" id="ABJB011005560">
    <property type="status" value="NOT_ANNOTATED_CDS"/>
    <property type="molecule type" value="Genomic_DNA"/>
</dbReference>
<feature type="compositionally biased region" description="Basic and acidic residues" evidence="7">
    <location>
        <begin position="397"/>
        <end position="426"/>
    </location>
</feature>
<feature type="non-terminal residue" evidence="10">
    <location>
        <position position="1"/>
    </location>
</feature>
<dbReference type="EMBL" id="ABJB010109091">
    <property type="status" value="NOT_ANNOTATED_CDS"/>
    <property type="molecule type" value="Genomic_DNA"/>
</dbReference>
<dbReference type="VEuPathDB" id="VectorBase:ISCW000492"/>
<evidence type="ECO:0000256" key="6">
    <source>
        <dbReference type="PROSITE-ProRule" id="PRU00841"/>
    </source>
</evidence>
<dbReference type="SMART" id="SM01051">
    <property type="entry name" value="CAMSAP_CKK"/>
    <property type="match status" value="1"/>
</dbReference>
<dbReference type="InterPro" id="IPR014797">
    <property type="entry name" value="CKK_CAMSAP"/>
</dbReference>
<dbReference type="EMBL" id="ABJB010172827">
    <property type="status" value="NOT_ANNOTATED_CDS"/>
    <property type="molecule type" value="Genomic_DNA"/>
</dbReference>
<dbReference type="GO" id="GO:0030507">
    <property type="term" value="F:spectrin binding"/>
    <property type="evidence" value="ECO:0007669"/>
    <property type="project" value="InterPro"/>
</dbReference>
<keyword evidence="4" id="KW-0175">Coiled coil</keyword>
<reference evidence="11" key="2">
    <citation type="submission" date="2020-05" db="UniProtKB">
        <authorList>
            <consortium name="EnsemblMetazoa"/>
        </authorList>
    </citation>
    <scope>IDENTIFICATION</scope>
    <source>
        <strain evidence="11">wikel</strain>
    </source>
</reference>
<dbReference type="PROSITE" id="PS51508">
    <property type="entry name" value="CKK"/>
    <property type="match status" value="1"/>
</dbReference>
<evidence type="ECO:0000259" key="8">
    <source>
        <dbReference type="PROSITE" id="PS50021"/>
    </source>
</evidence>
<name>B7P704_IXOSC</name>
<feature type="compositionally biased region" description="Low complexity" evidence="7">
    <location>
        <begin position="1296"/>
        <end position="1311"/>
    </location>
</feature>
<dbReference type="EMBL" id="ABJB010496471">
    <property type="status" value="NOT_ANNOTATED_CDS"/>
    <property type="molecule type" value="Genomic_DNA"/>
</dbReference>
<dbReference type="Pfam" id="PF11971">
    <property type="entry name" value="CAMSAP_CH"/>
    <property type="match status" value="1"/>
</dbReference>
<feature type="compositionally biased region" description="Basic and acidic residues" evidence="7">
    <location>
        <begin position="598"/>
        <end position="608"/>
    </location>
</feature>
<dbReference type="Pfam" id="PF08683">
    <property type="entry name" value="CAMSAP_CKK"/>
    <property type="match status" value="1"/>
</dbReference>
<dbReference type="InterPro" id="IPR036872">
    <property type="entry name" value="CH_dom_sf"/>
</dbReference>
<comment type="similarity">
    <text evidence="6">Belongs to the CAMSAP1 family.</text>
</comment>
<evidence type="ECO:0008006" key="14">
    <source>
        <dbReference type="Google" id="ProtNLM"/>
    </source>
</evidence>
<evidence type="ECO:0000313" key="10">
    <source>
        <dbReference type="EMBL" id="EEC02376.1"/>
    </source>
</evidence>
<dbReference type="GO" id="GO:0007026">
    <property type="term" value="P:negative regulation of microtubule depolymerization"/>
    <property type="evidence" value="ECO:0000318"/>
    <property type="project" value="GO_Central"/>
</dbReference>
<dbReference type="InterPro" id="IPR032940">
    <property type="entry name" value="CAMSAP"/>
</dbReference>
<evidence type="ECO:0000256" key="7">
    <source>
        <dbReference type="SAM" id="MobiDB-lite"/>
    </source>
</evidence>
<accession>B7P704</accession>
<dbReference type="SUPFAM" id="SSF50346">
    <property type="entry name" value="PRC-barrel domain"/>
    <property type="match status" value="1"/>
</dbReference>
<evidence type="ECO:0000313" key="11">
    <source>
        <dbReference type="EnsemblMetazoa" id="ISCW000492-PA"/>
    </source>
</evidence>
<dbReference type="Proteomes" id="UP000001555">
    <property type="component" value="Unassembled WGS sequence"/>
</dbReference>
<dbReference type="GO" id="GO:0005874">
    <property type="term" value="C:microtubule"/>
    <property type="evidence" value="ECO:0007669"/>
    <property type="project" value="UniProtKB-UniRule"/>
</dbReference>
<feature type="region of interest" description="Disordered" evidence="7">
    <location>
        <begin position="808"/>
        <end position="831"/>
    </location>
</feature>
<dbReference type="InterPro" id="IPR031372">
    <property type="entry name" value="CAMSAP_CC1"/>
</dbReference>
<dbReference type="GO" id="GO:0031122">
    <property type="term" value="P:cytoplasmic microtubule organization"/>
    <property type="evidence" value="ECO:0000318"/>
    <property type="project" value="GO_Central"/>
</dbReference>
<dbReference type="EMBL" id="ABJB010083705">
    <property type="status" value="NOT_ANNOTATED_CDS"/>
    <property type="molecule type" value="Genomic_DNA"/>
</dbReference>
<dbReference type="InterPro" id="IPR001715">
    <property type="entry name" value="CH_dom"/>
</dbReference>
<dbReference type="VEuPathDB" id="VectorBase:ISCI000492"/>
<evidence type="ECO:0000313" key="12">
    <source>
        <dbReference type="Proteomes" id="UP000001555"/>
    </source>
</evidence>
<dbReference type="VEuPathDB" id="VectorBase:ISCP_003471"/>
<feature type="region of interest" description="Disordered" evidence="7">
    <location>
        <begin position="1241"/>
        <end position="1350"/>
    </location>
</feature>
<dbReference type="SUPFAM" id="SSF47576">
    <property type="entry name" value="Calponin-homology domain, CH-domain"/>
    <property type="match status" value="1"/>
</dbReference>
<gene>
    <name evidence="10" type="ORF">IscW_ISCW000492</name>
</gene>
<proteinExistence type="evidence at protein level"/>
<keyword evidence="13" id="KW-1267">Proteomics identification</keyword>
<evidence type="ECO:0000256" key="1">
    <source>
        <dbReference type="ARBA" id="ARBA00004245"/>
    </source>
</evidence>
<comment type="subcellular location">
    <subcellularLocation>
        <location evidence="1">Cytoplasm</location>
        <location evidence="1">Cytoskeleton</location>
    </subcellularLocation>
</comment>
<feature type="compositionally biased region" description="Low complexity" evidence="7">
    <location>
        <begin position="441"/>
        <end position="453"/>
    </location>
</feature>
<dbReference type="Gene3D" id="3.10.20.360">
    <property type="entry name" value="CKK domain"/>
    <property type="match status" value="1"/>
</dbReference>
<feature type="region of interest" description="Disordered" evidence="7">
    <location>
        <begin position="598"/>
        <end position="647"/>
    </location>
</feature>
<dbReference type="STRING" id="6945.B7P704"/>
<evidence type="ECO:0007829" key="13">
    <source>
        <dbReference type="PeptideAtlas" id="B7P704"/>
    </source>
</evidence>
<dbReference type="Pfam" id="PF25532">
    <property type="entry name" value="CH_CAMSAP2_N"/>
    <property type="match status" value="1"/>
</dbReference>
<evidence type="ECO:0000256" key="2">
    <source>
        <dbReference type="ARBA" id="ARBA00022490"/>
    </source>
</evidence>
<comment type="domain">
    <text evidence="6">The CKK domain binds microtubules.</text>
</comment>
<dbReference type="InterPro" id="IPR038209">
    <property type="entry name" value="CKK_dom_sf"/>
</dbReference>
<keyword evidence="3 6" id="KW-0493">Microtubule</keyword>
<dbReference type="GO" id="GO:0051011">
    <property type="term" value="F:microtubule minus-end binding"/>
    <property type="evidence" value="ECO:0000318"/>
    <property type="project" value="GO_Central"/>
</dbReference>
<feature type="region of interest" description="Disordered" evidence="7">
    <location>
        <begin position="982"/>
        <end position="1018"/>
    </location>
</feature>
<feature type="domain" description="Calponin-homology (CH)" evidence="8">
    <location>
        <begin position="148"/>
        <end position="285"/>
    </location>
</feature>
<feature type="compositionally biased region" description="Basic residues" evidence="7">
    <location>
        <begin position="1312"/>
        <end position="1326"/>
    </location>
</feature>
<feature type="compositionally biased region" description="Polar residues" evidence="7">
    <location>
        <begin position="465"/>
        <end position="474"/>
    </location>
</feature>
<dbReference type="InterPro" id="IPR022613">
    <property type="entry name" value="CH_CAMSAP_2"/>
</dbReference>
<dbReference type="PANTHER" id="PTHR21595">
    <property type="entry name" value="PATRONIN"/>
    <property type="match status" value="1"/>
</dbReference>
<reference evidence="10 12" key="1">
    <citation type="submission" date="2008-03" db="EMBL/GenBank/DDBJ databases">
        <title>Annotation of Ixodes scapularis.</title>
        <authorList>
            <consortium name="Ixodes scapularis Genome Project Consortium"/>
            <person name="Caler E."/>
            <person name="Hannick L.I."/>
            <person name="Bidwell S."/>
            <person name="Joardar V."/>
            <person name="Thiagarajan M."/>
            <person name="Amedeo P."/>
            <person name="Galinsky K.J."/>
            <person name="Schobel S."/>
            <person name="Inman J."/>
            <person name="Hostetler J."/>
            <person name="Miller J."/>
            <person name="Hammond M."/>
            <person name="Megy K."/>
            <person name="Lawson D."/>
            <person name="Kodira C."/>
            <person name="Sutton G."/>
            <person name="Meyer J."/>
            <person name="Hill C.A."/>
            <person name="Birren B."/>
            <person name="Nene V."/>
            <person name="Collins F."/>
            <person name="Alarcon-Chaidez F."/>
            <person name="Wikel S."/>
            <person name="Strausberg R."/>
        </authorList>
    </citation>
    <scope>NUCLEOTIDE SEQUENCE [LARGE SCALE GENOMIC DNA]</scope>
    <source>
        <strain evidence="12">Wikel</strain>
        <strain evidence="10">Wikel colony</strain>
    </source>
</reference>
<dbReference type="FunCoup" id="B7P704">
    <property type="interactions" value="337"/>
</dbReference>
<feature type="compositionally biased region" description="Polar residues" evidence="7">
    <location>
        <begin position="808"/>
        <end position="823"/>
    </location>
</feature>
<dbReference type="EMBL" id="ABJB010155628">
    <property type="status" value="NOT_ANNOTATED_CDS"/>
    <property type="molecule type" value="Genomic_DNA"/>
</dbReference>
<dbReference type="EnsemblMetazoa" id="ISCW000492-RA">
    <property type="protein sequence ID" value="ISCW000492-PA"/>
    <property type="gene ID" value="ISCW000492"/>
</dbReference>
<dbReference type="InParanoid" id="B7P704"/>
<dbReference type="EMBL" id="ABJB010130303">
    <property type="status" value="NOT_ANNOTATED_CDS"/>
    <property type="molecule type" value="Genomic_DNA"/>
</dbReference>
<feature type="domain" description="CKK" evidence="9">
    <location>
        <begin position="1367"/>
        <end position="1500"/>
    </location>
</feature>
<dbReference type="PROSITE" id="PS50021">
    <property type="entry name" value="CH"/>
    <property type="match status" value="1"/>
</dbReference>
<evidence type="ECO:0000259" key="9">
    <source>
        <dbReference type="PROSITE" id="PS51508"/>
    </source>
</evidence>